<dbReference type="AlphaFoldDB" id="A0A841EI03"/>
<dbReference type="Proteomes" id="UP000578077">
    <property type="component" value="Unassembled WGS sequence"/>
</dbReference>
<dbReference type="EMBL" id="JACHLY010000001">
    <property type="protein sequence ID" value="MBB6000000.1"/>
    <property type="molecule type" value="Genomic_DNA"/>
</dbReference>
<dbReference type="PANTHER" id="PTHR30007:SF0">
    <property type="entry name" value="TRANSPOSASE"/>
    <property type="match status" value="1"/>
</dbReference>
<gene>
    <name evidence="2" type="ORF">HNR25_003751</name>
</gene>
<evidence type="ECO:0008006" key="4">
    <source>
        <dbReference type="Google" id="ProtNLM"/>
    </source>
</evidence>
<accession>A0A841EI03</accession>
<dbReference type="PANTHER" id="PTHR30007">
    <property type="entry name" value="PHP DOMAIN PROTEIN"/>
    <property type="match status" value="1"/>
</dbReference>
<evidence type="ECO:0000313" key="3">
    <source>
        <dbReference type="Proteomes" id="UP000578077"/>
    </source>
</evidence>
<evidence type="ECO:0000313" key="2">
    <source>
        <dbReference type="EMBL" id="MBB6000000.1"/>
    </source>
</evidence>
<keyword evidence="3" id="KW-1185">Reference proteome</keyword>
<name>A0A841EI03_9ACTN</name>
<reference evidence="2 3" key="1">
    <citation type="submission" date="2020-08" db="EMBL/GenBank/DDBJ databases">
        <title>Sequencing the genomes of 1000 actinobacteria strains.</title>
        <authorList>
            <person name="Klenk H.-P."/>
        </authorList>
    </citation>
    <scope>NUCLEOTIDE SEQUENCE [LARGE SCALE GENOMIC DNA]</scope>
    <source>
        <strain evidence="2 3">DSM 44593</strain>
    </source>
</reference>
<protein>
    <recommendedName>
        <fullName evidence="4">Transposase IS4-like domain-containing protein</fullName>
    </recommendedName>
</protein>
<organism evidence="2 3">
    <name type="scientific">Streptomonospora salina</name>
    <dbReference type="NCBI Taxonomy" id="104205"/>
    <lineage>
        <taxon>Bacteria</taxon>
        <taxon>Bacillati</taxon>
        <taxon>Actinomycetota</taxon>
        <taxon>Actinomycetes</taxon>
        <taxon>Streptosporangiales</taxon>
        <taxon>Nocardiopsidaceae</taxon>
        <taxon>Streptomonospora</taxon>
    </lineage>
</organism>
<comment type="caution">
    <text evidence="2">The sequence shown here is derived from an EMBL/GenBank/DDBJ whole genome shotgun (WGS) entry which is preliminary data.</text>
</comment>
<feature type="compositionally biased region" description="Basic and acidic residues" evidence="1">
    <location>
        <begin position="54"/>
        <end position="63"/>
    </location>
</feature>
<proteinExistence type="predicted"/>
<feature type="region of interest" description="Disordered" evidence="1">
    <location>
        <begin position="1"/>
        <end position="70"/>
    </location>
</feature>
<sequence length="91" mass="9642">MGRRLPLIPPLGRRRHLGPPPQRVARPGGTAEGRDPEPSAAVLDAQSIKSSEGGPDRGFDAGKKTTGRKRHLSTDTLGLVLVVAVTDAPRF</sequence>
<dbReference type="RefSeq" id="WP_221457703.1">
    <property type="nucleotide sequence ID" value="NZ_JACHLY010000001.1"/>
</dbReference>
<evidence type="ECO:0000256" key="1">
    <source>
        <dbReference type="SAM" id="MobiDB-lite"/>
    </source>
</evidence>